<organism evidence="1 2">
    <name type="scientific">Candidatus Accumulibacter aalborgensis</name>
    <dbReference type="NCBI Taxonomy" id="1860102"/>
    <lineage>
        <taxon>Bacteria</taxon>
        <taxon>Pseudomonadati</taxon>
        <taxon>Pseudomonadota</taxon>
        <taxon>Betaproteobacteria</taxon>
        <taxon>Candidatus Accumulibacter</taxon>
    </lineage>
</organism>
<dbReference type="STRING" id="1860102.ACCAA_760016"/>
<evidence type="ECO:0000313" key="1">
    <source>
        <dbReference type="EMBL" id="SBT09719.1"/>
    </source>
</evidence>
<accession>A0A1A8XXJ7</accession>
<keyword evidence="2" id="KW-1185">Reference proteome</keyword>
<dbReference type="Proteomes" id="UP000199169">
    <property type="component" value="Unassembled WGS sequence"/>
</dbReference>
<protein>
    <submittedName>
        <fullName evidence="1">Uncharacterized protein</fullName>
    </submittedName>
</protein>
<sequence length="241" mass="26250">MGTLPLKRAHGIGDALIFAGRRWQIAAIDHDKLRVELIAASTGKLPRTGGSGMPIHDRVRDEMQALVLGSDYPEWLDATACKMLAAARHHCADLGLDARHLIAEGRTVYLFAWRGDATQDALACLLRARGLPAENMGICLRIGSTTEAEVGDTLAAIATAPLPDPADILQRQEIGTPEKWDWALPDRLFFDSFASRRLNLAAARDLASRVHVAHPTGELPFALSSPRSGRVEGLSCHHQRF</sequence>
<evidence type="ECO:0000313" key="2">
    <source>
        <dbReference type="Proteomes" id="UP000199169"/>
    </source>
</evidence>
<gene>
    <name evidence="1" type="ORF">ACCAA_760016</name>
</gene>
<dbReference type="AlphaFoldDB" id="A0A1A8XXJ7"/>
<proteinExistence type="predicted"/>
<dbReference type="EMBL" id="FLQX01000156">
    <property type="protein sequence ID" value="SBT09719.1"/>
    <property type="molecule type" value="Genomic_DNA"/>
</dbReference>
<reference evidence="1 2" key="1">
    <citation type="submission" date="2016-06" db="EMBL/GenBank/DDBJ databases">
        <authorList>
            <person name="Kjaerup R.B."/>
            <person name="Dalgaard T.S."/>
            <person name="Juul-Madsen H.R."/>
        </authorList>
    </citation>
    <scope>NUCLEOTIDE SEQUENCE [LARGE SCALE GENOMIC DNA]</scope>
    <source>
        <strain evidence="1">3</strain>
    </source>
</reference>
<name>A0A1A8XXJ7_9PROT</name>